<dbReference type="Proteomes" id="UP001234297">
    <property type="component" value="Chromosome 10"/>
</dbReference>
<organism evidence="1 2">
    <name type="scientific">Persea americana</name>
    <name type="common">Avocado</name>
    <dbReference type="NCBI Taxonomy" id="3435"/>
    <lineage>
        <taxon>Eukaryota</taxon>
        <taxon>Viridiplantae</taxon>
        <taxon>Streptophyta</taxon>
        <taxon>Embryophyta</taxon>
        <taxon>Tracheophyta</taxon>
        <taxon>Spermatophyta</taxon>
        <taxon>Magnoliopsida</taxon>
        <taxon>Magnoliidae</taxon>
        <taxon>Laurales</taxon>
        <taxon>Lauraceae</taxon>
        <taxon>Persea</taxon>
    </lineage>
</organism>
<evidence type="ECO:0000313" key="2">
    <source>
        <dbReference type="Proteomes" id="UP001234297"/>
    </source>
</evidence>
<comment type="caution">
    <text evidence="1">The sequence shown here is derived from an EMBL/GenBank/DDBJ whole genome shotgun (WGS) entry which is preliminary data.</text>
</comment>
<gene>
    <name evidence="1" type="ORF">MRB53_031378</name>
</gene>
<keyword evidence="2" id="KW-1185">Reference proteome</keyword>
<dbReference type="EMBL" id="CM056818">
    <property type="protein sequence ID" value="KAJ8622849.1"/>
    <property type="molecule type" value="Genomic_DNA"/>
</dbReference>
<name>A0ACC2KNT6_PERAE</name>
<evidence type="ECO:0000313" key="1">
    <source>
        <dbReference type="EMBL" id="KAJ8622849.1"/>
    </source>
</evidence>
<accession>A0ACC2KNT6</accession>
<sequence>MRLLKSFRLVHHLLKRFPNFSSINLSFSTNLVEIPKSEKTQNRKWLDFNSRTVSSEIYRCNSKITILGRCRKVKEARELFDEMRRRDVVTYAAMINVYLKNGDLPKAEKLFFDMPKRNVVVESAMIDGYAKIGRIDEARRVFDEMPERNVFSWTSLVSGYLRMGWVEEGRQLFDRMPVKNNVTWTTMVSGYARNGLILEARELFDIMPEKNVVSWTAMIKAYVENDRIDEAQKLFHKMPQRNLYSWNIMISAYLEKGLVSEAIKLFELMPQRNAISWTTMVTGLARNGSIEKAREFFDHMPKKDIAAWNAMITAYAEDERMVEAFELFNYMPEKNITTWNALIDGYVKCGFSNEALKHLVLMLHTSDRPNETTFTSILTACESAVEVMQLHVLIISLGFDSDTLLTNALINIYSRTGDMGSACLAFKKLVAKDAVSWTTMILAYSNHGCGGHALQVFACMLRAGAEPDEITFVGVLSACSHTGFLQKGQRLFSSMRHAYGIVPKAEHYSCLVDLLGRAGHIEEAEKVVNQMPTNERDGAVLGALLAACNLHGCHEVASRVAEDLIKTNPSGSGAYILLANIYAARGKWDDVACVRKMMKEKKVKKVPGFSQIEVKNKNHVFFVGDREHPEMKKIYAMLEGELLPQMKDLGYSERMPPSFYNW</sequence>
<protein>
    <submittedName>
        <fullName evidence="1">Uncharacterized protein</fullName>
    </submittedName>
</protein>
<proteinExistence type="predicted"/>
<reference evidence="1 2" key="1">
    <citation type="journal article" date="2022" name="Hortic Res">
        <title>A haplotype resolved chromosomal level avocado genome allows analysis of novel avocado genes.</title>
        <authorList>
            <person name="Nath O."/>
            <person name="Fletcher S.J."/>
            <person name="Hayward A."/>
            <person name="Shaw L.M."/>
            <person name="Masouleh A.K."/>
            <person name="Furtado A."/>
            <person name="Henry R.J."/>
            <person name="Mitter N."/>
        </authorList>
    </citation>
    <scope>NUCLEOTIDE SEQUENCE [LARGE SCALE GENOMIC DNA]</scope>
    <source>
        <strain evidence="2">cv. Hass</strain>
    </source>
</reference>